<keyword evidence="14" id="KW-1185">Reference proteome</keyword>
<dbReference type="Pfam" id="PF00397">
    <property type="entry name" value="WW"/>
    <property type="match status" value="3"/>
</dbReference>
<reference evidence="13" key="3">
    <citation type="submission" date="2025-09" db="UniProtKB">
        <authorList>
            <consortium name="Ensembl"/>
        </authorList>
    </citation>
    <scope>IDENTIFICATION</scope>
</reference>
<evidence type="ECO:0000256" key="6">
    <source>
        <dbReference type="ARBA" id="ARBA00022737"/>
    </source>
</evidence>
<feature type="active site" description="Glycyl thioester intermediate" evidence="10">
    <location>
        <position position="578"/>
    </location>
</feature>
<dbReference type="PANTHER" id="PTHR11254">
    <property type="entry name" value="HECT DOMAIN UBIQUITIN-PROTEIN LIGASE"/>
    <property type="match status" value="1"/>
</dbReference>
<feature type="domain" description="WW" evidence="11">
    <location>
        <begin position="169"/>
        <end position="202"/>
    </location>
</feature>
<feature type="domain" description="WW" evidence="11">
    <location>
        <begin position="94"/>
        <end position="127"/>
    </location>
</feature>
<evidence type="ECO:0000256" key="3">
    <source>
        <dbReference type="ARBA" id="ARBA00004906"/>
    </source>
</evidence>
<comment type="pathway">
    <text evidence="3">Protein modification; protein ubiquitination.</text>
</comment>
<dbReference type="SUPFAM" id="SSF56204">
    <property type="entry name" value="Hect, E3 ligase catalytic domain"/>
    <property type="match status" value="1"/>
</dbReference>
<evidence type="ECO:0000313" key="13">
    <source>
        <dbReference type="Ensembl" id="ENSACAP00000026093.1"/>
    </source>
</evidence>
<dbReference type="GO" id="GO:0016567">
    <property type="term" value="P:protein ubiquitination"/>
    <property type="evidence" value="ECO:0007669"/>
    <property type="project" value="UniProtKB-UniPathway"/>
</dbReference>
<dbReference type="AlphaFoldDB" id="A0A803ST03"/>
<keyword evidence="6" id="KW-0677">Repeat</keyword>
<dbReference type="PROSITE" id="PS50020">
    <property type="entry name" value="WW_DOMAIN_2"/>
    <property type="match status" value="3"/>
</dbReference>
<dbReference type="InterPro" id="IPR050409">
    <property type="entry name" value="E3_ubiq-protein_ligase"/>
</dbReference>
<organism evidence="13 14">
    <name type="scientific">Anolis carolinensis</name>
    <name type="common">Green anole</name>
    <name type="synonym">American chameleon</name>
    <dbReference type="NCBI Taxonomy" id="28377"/>
    <lineage>
        <taxon>Eukaryota</taxon>
        <taxon>Metazoa</taxon>
        <taxon>Chordata</taxon>
        <taxon>Craniata</taxon>
        <taxon>Vertebrata</taxon>
        <taxon>Euteleostomi</taxon>
        <taxon>Lepidosauria</taxon>
        <taxon>Squamata</taxon>
        <taxon>Bifurcata</taxon>
        <taxon>Unidentata</taxon>
        <taxon>Episquamata</taxon>
        <taxon>Toxicofera</taxon>
        <taxon>Iguania</taxon>
        <taxon>Dactyloidae</taxon>
        <taxon>Anolis</taxon>
    </lineage>
</organism>
<protein>
    <recommendedName>
        <fullName evidence="4">HECT-type E3 ubiquitin transferase</fullName>
        <ecNumber evidence="4">2.3.2.26</ecNumber>
    </recommendedName>
</protein>
<dbReference type="Bgee" id="ENSACAG00000009554">
    <property type="expression patterns" value="Expressed in skeletal muscle tissue and 13 other cell types or tissues"/>
</dbReference>
<evidence type="ECO:0000256" key="8">
    <source>
        <dbReference type="ARBA" id="ARBA00022843"/>
    </source>
</evidence>
<gene>
    <name evidence="13" type="primary">WWP1</name>
</gene>
<dbReference type="FunFam" id="3.90.1750.10:FF:000026">
    <property type="entry name" value="E3 ubiquitin-protein ligase HACE1"/>
    <property type="match status" value="1"/>
</dbReference>
<comment type="catalytic activity">
    <reaction evidence="1">
        <text>S-ubiquitinyl-[E2 ubiquitin-conjugating enzyme]-L-cysteine + [acceptor protein]-L-lysine = [E2 ubiquitin-conjugating enzyme]-L-cysteine + N(6)-ubiquitinyl-[acceptor protein]-L-lysine.</text>
        <dbReference type="EC" id="2.3.2.26"/>
    </reaction>
</comment>
<evidence type="ECO:0000256" key="2">
    <source>
        <dbReference type="ARBA" id="ARBA00004123"/>
    </source>
</evidence>
<evidence type="ECO:0000256" key="1">
    <source>
        <dbReference type="ARBA" id="ARBA00000885"/>
    </source>
</evidence>
<evidence type="ECO:0000256" key="5">
    <source>
        <dbReference type="ARBA" id="ARBA00022679"/>
    </source>
</evidence>
<dbReference type="FunFam" id="3.90.1750.10:FF:000079">
    <property type="entry name" value="E3 ubiquitin-protein ligase"/>
    <property type="match status" value="1"/>
</dbReference>
<evidence type="ECO:0000259" key="12">
    <source>
        <dbReference type="PROSITE" id="PS50237"/>
    </source>
</evidence>
<evidence type="ECO:0000256" key="4">
    <source>
        <dbReference type="ARBA" id="ARBA00012485"/>
    </source>
</evidence>
<accession>A0A803ST03</accession>
<comment type="subcellular location">
    <subcellularLocation>
        <location evidence="2">Nucleus</location>
    </subcellularLocation>
</comment>
<dbReference type="PROSITE" id="PS50237">
    <property type="entry name" value="HECT"/>
    <property type="match status" value="1"/>
</dbReference>
<keyword evidence="8" id="KW-0832">Ubl conjugation</keyword>
<keyword evidence="9" id="KW-0539">Nucleus</keyword>
<dbReference type="EC" id="2.3.2.26" evidence="4"/>
<evidence type="ECO:0000256" key="10">
    <source>
        <dbReference type="PROSITE-ProRule" id="PRU00104"/>
    </source>
</evidence>
<sequence>HIPTLNVFVCRNVTPQTTLEFRVWSHHTLKADALLGKATVDLRHALEIHNRRLEGVKEQLKLSLENKSGLVQTGELIIVLDGLVLEPESLTNHSSLVTSRNKNIDDRGRVYYVDHNTRTTTWQRPTMESVRNFEQWQSQRNQLQGAMQQFNQRYLYSASMLTAENDPLGPLPPGWERRVDSNDRVYFVNHNTKTTQWEDPRTQGLQNEDPLPEGWEIRYTREGVRYFVDHNTRTTTFNDPRTDFILHLTYFLHICFIFYCLQTLFEDSFQQIMALKPYDLRRRLYVIFRGEEGLDYGGLAREWFFLLSHEVLNPMYCLFEYAGKSNYCLQINPASTINPDHLSYFCFIGRFIAMALFHGKFIDTGFSLPFYKRMLNKKLTIKDLESIDTEFYNSLIWIRDNNIEECNLEMYFCVDMELLGKVTSHELKPGGSNLLVTEENKEEYIGLMAEWRFSRGVQEQTKAFLDGFNEVVPLQWLQYFDEKELEVMLCGMQEVDLADWQRNTVYRHYTRNSKQIIWFWQFIKEADNEVRMRLMQFVTGTCRLPLGGFAELMGSNGPQKFCVEKVGKETWLPRSHTCFNRLDLPPYKSYEQLKEKLLFAIEETEGFGQE</sequence>
<dbReference type="Proteomes" id="UP000001646">
    <property type="component" value="Chromosome 4"/>
</dbReference>
<dbReference type="FunFam" id="2.20.70.10:FF:000005">
    <property type="entry name" value="E3 ubiquitin-protein ligase"/>
    <property type="match status" value="1"/>
</dbReference>
<feature type="domain" description="WW" evidence="11">
    <location>
        <begin position="209"/>
        <end position="242"/>
    </location>
</feature>
<keyword evidence="7 10" id="KW-0833">Ubl conjugation pathway</keyword>
<reference evidence="13 14" key="1">
    <citation type="submission" date="2009-12" db="EMBL/GenBank/DDBJ databases">
        <title>The Genome Sequence of Anolis carolinensis (Green Anole Lizard).</title>
        <authorList>
            <consortium name="The Genome Sequencing Platform"/>
            <person name="Di Palma F."/>
            <person name="Alfoldi J."/>
            <person name="Heiman D."/>
            <person name="Young S."/>
            <person name="Grabherr M."/>
            <person name="Johnson J."/>
            <person name="Lander E.S."/>
            <person name="Lindblad-Toh K."/>
        </authorList>
    </citation>
    <scope>NUCLEOTIDE SEQUENCE [LARGE SCALE GENOMIC DNA]</scope>
    <source>
        <strain evidence="13 14">JBL SC #1</strain>
    </source>
</reference>
<dbReference type="GO" id="GO:0005634">
    <property type="term" value="C:nucleus"/>
    <property type="evidence" value="ECO:0007669"/>
    <property type="project" value="UniProtKB-SubCell"/>
</dbReference>
<dbReference type="Gene3D" id="3.30.2160.10">
    <property type="entry name" value="Hect, E3 ligase catalytic domain"/>
    <property type="match status" value="1"/>
</dbReference>
<dbReference type="UniPathway" id="UPA00143"/>
<feature type="domain" description="HECT" evidence="12">
    <location>
        <begin position="276"/>
        <end position="610"/>
    </location>
</feature>
<dbReference type="GO" id="GO:0005737">
    <property type="term" value="C:cytoplasm"/>
    <property type="evidence" value="ECO:0007669"/>
    <property type="project" value="UniProtKB-ARBA"/>
</dbReference>
<dbReference type="Ensembl" id="ENSACAT00000044583.1">
    <property type="protein sequence ID" value="ENSACAP00000026093.1"/>
    <property type="gene ID" value="ENSACAG00000009554.3"/>
</dbReference>
<dbReference type="SUPFAM" id="SSF51045">
    <property type="entry name" value="WW domain"/>
    <property type="match status" value="3"/>
</dbReference>
<dbReference type="Gene3D" id="3.30.2410.10">
    <property type="entry name" value="Hect, E3 ligase catalytic domain"/>
    <property type="match status" value="1"/>
</dbReference>
<dbReference type="SUPFAM" id="SSF49562">
    <property type="entry name" value="C2 domain (Calcium/lipid-binding domain, CaLB)"/>
    <property type="match status" value="1"/>
</dbReference>
<dbReference type="SMART" id="SM00119">
    <property type="entry name" value="HECTc"/>
    <property type="match status" value="1"/>
</dbReference>
<evidence type="ECO:0000313" key="14">
    <source>
        <dbReference type="Proteomes" id="UP000001646"/>
    </source>
</evidence>
<evidence type="ECO:0000256" key="9">
    <source>
        <dbReference type="ARBA" id="ARBA00023242"/>
    </source>
</evidence>
<dbReference type="FunFam" id="3.30.2410.10:FF:000002">
    <property type="entry name" value="E3 ubiquitin-protein ligase HECW2"/>
    <property type="match status" value="1"/>
</dbReference>
<dbReference type="FunFam" id="3.30.2160.10:FF:000003">
    <property type="entry name" value="E3 ubiquitin-protein ligase"/>
    <property type="match status" value="1"/>
</dbReference>
<dbReference type="Gene3D" id="2.60.40.150">
    <property type="entry name" value="C2 domain"/>
    <property type="match status" value="1"/>
</dbReference>
<dbReference type="InterPro" id="IPR035983">
    <property type="entry name" value="Hect_E3_ubiquitin_ligase"/>
</dbReference>
<dbReference type="Pfam" id="PF00632">
    <property type="entry name" value="HECT"/>
    <property type="match status" value="1"/>
</dbReference>
<dbReference type="Gene3D" id="2.20.70.10">
    <property type="match status" value="3"/>
</dbReference>
<evidence type="ECO:0000259" key="11">
    <source>
        <dbReference type="PROSITE" id="PS50020"/>
    </source>
</evidence>
<dbReference type="PANTHER" id="PTHR11254:SF299">
    <property type="entry name" value="NEDD4-LIKE E3 UBIQUITIN-PROTEIN LIGASE WWP1"/>
    <property type="match status" value="1"/>
</dbReference>
<proteinExistence type="predicted"/>
<dbReference type="CDD" id="cd00201">
    <property type="entry name" value="WW"/>
    <property type="match status" value="3"/>
</dbReference>
<dbReference type="CDD" id="cd00078">
    <property type="entry name" value="HECTc"/>
    <property type="match status" value="1"/>
</dbReference>
<evidence type="ECO:0000256" key="7">
    <source>
        <dbReference type="ARBA" id="ARBA00022786"/>
    </source>
</evidence>
<dbReference type="PROSITE" id="PS01159">
    <property type="entry name" value="WW_DOMAIN_1"/>
    <property type="match status" value="2"/>
</dbReference>
<dbReference type="Gene3D" id="3.90.1750.10">
    <property type="entry name" value="Hect, E3 ligase catalytic domains"/>
    <property type="match status" value="1"/>
</dbReference>
<dbReference type="InterPro" id="IPR035892">
    <property type="entry name" value="C2_domain_sf"/>
</dbReference>
<dbReference type="GeneTree" id="ENSGT00940000154635"/>
<dbReference type="InterPro" id="IPR001202">
    <property type="entry name" value="WW_dom"/>
</dbReference>
<dbReference type="InterPro" id="IPR036020">
    <property type="entry name" value="WW_dom_sf"/>
</dbReference>
<keyword evidence="5" id="KW-0808">Transferase</keyword>
<dbReference type="SMART" id="SM00456">
    <property type="entry name" value="WW"/>
    <property type="match status" value="3"/>
</dbReference>
<dbReference type="FunFam" id="2.20.70.10:FF:000009">
    <property type="entry name" value="E3 ubiquitin-protein ligase"/>
    <property type="match status" value="1"/>
</dbReference>
<dbReference type="InterPro" id="IPR000569">
    <property type="entry name" value="HECT_dom"/>
</dbReference>
<dbReference type="GO" id="GO:0061630">
    <property type="term" value="F:ubiquitin protein ligase activity"/>
    <property type="evidence" value="ECO:0007669"/>
    <property type="project" value="UniProtKB-EC"/>
</dbReference>
<reference evidence="13" key="2">
    <citation type="submission" date="2025-08" db="UniProtKB">
        <authorList>
            <consortium name="Ensembl"/>
        </authorList>
    </citation>
    <scope>IDENTIFICATION</scope>
</reference>
<name>A0A803ST03_ANOCA</name>